<dbReference type="RefSeq" id="WP_076433165.1">
    <property type="nucleotide sequence ID" value="NZ_FTNO01000007.1"/>
</dbReference>
<keyword evidence="7" id="KW-1185">Reference proteome</keyword>
<dbReference type="OrthoDB" id="7186at2157"/>
<proteinExistence type="inferred from homology"/>
<dbReference type="Pfam" id="PF00491">
    <property type="entry name" value="Arginase"/>
    <property type="match status" value="1"/>
</dbReference>
<evidence type="ECO:0000256" key="2">
    <source>
        <dbReference type="ARBA" id="ARBA00022723"/>
    </source>
</evidence>
<dbReference type="PANTHER" id="PTHR11358:SF26">
    <property type="entry name" value="GUANIDINO ACID HYDROLASE, MITOCHONDRIAL"/>
    <property type="match status" value="1"/>
</dbReference>
<dbReference type="PANTHER" id="PTHR11358">
    <property type="entry name" value="ARGINASE/AGMATINASE"/>
    <property type="match status" value="1"/>
</dbReference>
<comment type="similarity">
    <text evidence="1">Belongs to the arginase family. Agmatinase subfamily.</text>
</comment>
<feature type="binding site" evidence="4">
    <location>
        <position position="264"/>
    </location>
    <ligand>
        <name>Mn(2+)</name>
        <dbReference type="ChEBI" id="CHEBI:29035"/>
        <label>1</label>
    </ligand>
</feature>
<evidence type="ECO:0000313" key="6">
    <source>
        <dbReference type="EMBL" id="SIR94500.1"/>
    </source>
</evidence>
<evidence type="ECO:0000256" key="3">
    <source>
        <dbReference type="ARBA" id="ARBA00022801"/>
    </source>
</evidence>
<feature type="binding site" evidence="4">
    <location>
        <position position="262"/>
    </location>
    <ligand>
        <name>Mn(2+)</name>
        <dbReference type="ChEBI" id="CHEBI:29035"/>
        <label>1</label>
    </ligand>
</feature>
<dbReference type="InterPro" id="IPR023696">
    <property type="entry name" value="Ureohydrolase_dom_sf"/>
</dbReference>
<dbReference type="GO" id="GO:0033389">
    <property type="term" value="P:putrescine biosynthetic process from arginine, via agmatine"/>
    <property type="evidence" value="ECO:0007669"/>
    <property type="project" value="TreeGrafter"/>
</dbReference>
<sequence>MTDSDPTPAGEFRTAHPGADVEMAYAGSNTFLKGESRDVDDLDDVDVGVLGVPYDGALTNRPGARYGPEAIRRASAWWAYLSNYKGGLTNMNTGAQVDYSDLHIADCGDVPVFPMDYEQTAKSIQSHVATVAERTFPFVLGGDHYCTYPAFCGFAEGSGADSVGLVQIDAHTDTSNESATFGKHYHGSSTRLIAESQYSDFEHISQIGIRGYESPNFFEFAEESGLNLYTMRDVHDRGITDVIVEAVEAAAADTDAVYVTFDIDGVDPGIAPGTGTPEPDGLSAHQALQVMELLGTHDAIGAADVMEVSPKYDPTESTQTLGAYLAVTLLERQFAE</sequence>
<dbReference type="AlphaFoldDB" id="A0A1N7F2C9"/>
<keyword evidence="3 5" id="KW-0378">Hydrolase</keyword>
<dbReference type="InterPro" id="IPR006035">
    <property type="entry name" value="Ureohydrolase"/>
</dbReference>
<name>A0A1N7F2C9_9EURY</name>
<dbReference type="CDD" id="cd09990">
    <property type="entry name" value="Agmatinase-like"/>
    <property type="match status" value="1"/>
</dbReference>
<accession>A0A1N7F2C9</accession>
<dbReference type="InterPro" id="IPR020855">
    <property type="entry name" value="Ureohydrolase_Mn_BS"/>
</dbReference>
<feature type="binding site" evidence="4">
    <location>
        <position position="144"/>
    </location>
    <ligand>
        <name>Mn(2+)</name>
        <dbReference type="ChEBI" id="CHEBI:29035"/>
        <label>1</label>
    </ligand>
</feature>
<keyword evidence="2 4" id="KW-0479">Metal-binding</keyword>
<dbReference type="PRINTS" id="PR00116">
    <property type="entry name" value="ARGINASE"/>
</dbReference>
<dbReference type="GO" id="GO:0008783">
    <property type="term" value="F:agmatinase activity"/>
    <property type="evidence" value="ECO:0007669"/>
    <property type="project" value="TreeGrafter"/>
</dbReference>
<evidence type="ECO:0000313" key="7">
    <source>
        <dbReference type="Proteomes" id="UP000186914"/>
    </source>
</evidence>
<evidence type="ECO:0000256" key="1">
    <source>
        <dbReference type="ARBA" id="ARBA00009227"/>
    </source>
</evidence>
<gene>
    <name evidence="6" type="ORF">SAMN05421858_4741</name>
</gene>
<dbReference type="EMBL" id="FTNO01000007">
    <property type="protein sequence ID" value="SIR94500.1"/>
    <property type="molecule type" value="Genomic_DNA"/>
</dbReference>
<dbReference type="GO" id="GO:0046872">
    <property type="term" value="F:metal ion binding"/>
    <property type="evidence" value="ECO:0007669"/>
    <property type="project" value="UniProtKB-KW"/>
</dbReference>
<dbReference type="Proteomes" id="UP000186914">
    <property type="component" value="Unassembled WGS sequence"/>
</dbReference>
<organism evidence="6 7">
    <name type="scientific">Haladaptatus litoreus</name>
    <dbReference type="NCBI Taxonomy" id="553468"/>
    <lineage>
        <taxon>Archaea</taxon>
        <taxon>Methanobacteriati</taxon>
        <taxon>Methanobacteriota</taxon>
        <taxon>Stenosarchaea group</taxon>
        <taxon>Halobacteria</taxon>
        <taxon>Halobacteriales</taxon>
        <taxon>Haladaptataceae</taxon>
        <taxon>Haladaptatus</taxon>
    </lineage>
</organism>
<dbReference type="Gene3D" id="3.40.800.10">
    <property type="entry name" value="Ureohydrolase domain"/>
    <property type="match status" value="1"/>
</dbReference>
<evidence type="ECO:0000256" key="5">
    <source>
        <dbReference type="RuleBase" id="RU003684"/>
    </source>
</evidence>
<evidence type="ECO:0000256" key="4">
    <source>
        <dbReference type="PIRSR" id="PIRSR036979-1"/>
    </source>
</evidence>
<feature type="binding site" evidence="4">
    <location>
        <position position="171"/>
    </location>
    <ligand>
        <name>Mn(2+)</name>
        <dbReference type="ChEBI" id="CHEBI:29035"/>
        <label>1</label>
    </ligand>
</feature>
<dbReference type="SUPFAM" id="SSF52768">
    <property type="entry name" value="Arginase/deacetylase"/>
    <property type="match status" value="1"/>
</dbReference>
<keyword evidence="4" id="KW-0464">Manganese</keyword>
<reference evidence="7" key="1">
    <citation type="submission" date="2017-01" db="EMBL/GenBank/DDBJ databases">
        <authorList>
            <person name="Varghese N."/>
            <person name="Submissions S."/>
        </authorList>
    </citation>
    <scope>NUCLEOTIDE SEQUENCE [LARGE SCALE GENOMIC DNA]</scope>
    <source>
        <strain evidence="7">CGMCC 1.7737</strain>
    </source>
</reference>
<dbReference type="PROSITE" id="PS01053">
    <property type="entry name" value="ARGINASE_1"/>
    <property type="match status" value="1"/>
</dbReference>
<dbReference type="PIRSF" id="PIRSF036979">
    <property type="entry name" value="Arginase"/>
    <property type="match status" value="1"/>
</dbReference>
<comment type="cofactor">
    <cofactor evidence="4">
        <name>Mn(2+)</name>
        <dbReference type="ChEBI" id="CHEBI:29035"/>
    </cofactor>
    <text evidence="4">Binds 2 manganese ions per subunit.</text>
</comment>
<protein>
    <submittedName>
        <fullName evidence="6">Agmatinase</fullName>
    </submittedName>
</protein>
<feature type="binding site" evidence="4">
    <location>
        <position position="169"/>
    </location>
    <ligand>
        <name>Mn(2+)</name>
        <dbReference type="ChEBI" id="CHEBI:29035"/>
        <label>1</label>
    </ligand>
</feature>
<feature type="binding site" evidence="4">
    <location>
        <position position="173"/>
    </location>
    <ligand>
        <name>Mn(2+)</name>
        <dbReference type="ChEBI" id="CHEBI:29035"/>
        <label>1</label>
    </ligand>
</feature>
<dbReference type="PROSITE" id="PS51409">
    <property type="entry name" value="ARGINASE_2"/>
    <property type="match status" value="1"/>
</dbReference>